<dbReference type="STRING" id="1089455.MOPEL_099_00150"/>
<dbReference type="InterPro" id="IPR025646">
    <property type="entry name" value="DUF4350"/>
</dbReference>
<evidence type="ECO:0000259" key="3">
    <source>
        <dbReference type="Pfam" id="PF14258"/>
    </source>
</evidence>
<dbReference type="eggNOG" id="ENOG502ZY4N">
    <property type="taxonomic scope" value="Bacteria"/>
</dbReference>
<comment type="caution">
    <text evidence="4">The sequence shown here is derived from an EMBL/GenBank/DDBJ whole genome shotgun (WGS) entry which is preliminary data.</text>
</comment>
<dbReference type="EMBL" id="BAFE01000076">
    <property type="protein sequence ID" value="GAB49215.1"/>
    <property type="molecule type" value="Genomic_DNA"/>
</dbReference>
<evidence type="ECO:0000256" key="1">
    <source>
        <dbReference type="SAM" id="MobiDB-lite"/>
    </source>
</evidence>
<keyword evidence="2" id="KW-1133">Transmembrane helix</keyword>
<gene>
    <name evidence="4" type="ORF">MOPEL_099_00150</name>
</gene>
<evidence type="ECO:0000313" key="4">
    <source>
        <dbReference type="EMBL" id="GAB49215.1"/>
    </source>
</evidence>
<dbReference type="Proteomes" id="UP000004367">
    <property type="component" value="Unassembled WGS sequence"/>
</dbReference>
<feature type="region of interest" description="Disordered" evidence="1">
    <location>
        <begin position="220"/>
        <end position="240"/>
    </location>
</feature>
<keyword evidence="2" id="KW-0472">Membrane</keyword>
<dbReference type="Pfam" id="PF14258">
    <property type="entry name" value="DUF4350"/>
    <property type="match status" value="1"/>
</dbReference>
<organism evidence="4 5">
    <name type="scientific">Mobilicoccus pelagius NBRC 104925</name>
    <dbReference type="NCBI Taxonomy" id="1089455"/>
    <lineage>
        <taxon>Bacteria</taxon>
        <taxon>Bacillati</taxon>
        <taxon>Actinomycetota</taxon>
        <taxon>Actinomycetes</taxon>
        <taxon>Micrococcales</taxon>
        <taxon>Dermatophilaceae</taxon>
        <taxon>Mobilicoccus</taxon>
    </lineage>
</organism>
<feature type="region of interest" description="Disordered" evidence="1">
    <location>
        <begin position="1"/>
        <end position="54"/>
    </location>
</feature>
<reference evidence="4 5" key="1">
    <citation type="submission" date="2012-02" db="EMBL/GenBank/DDBJ databases">
        <title>Whole genome shotgun sequence of Mobilicoccus pelagius NBRC 104925.</title>
        <authorList>
            <person name="Yoshida Y."/>
            <person name="Hosoyama A."/>
            <person name="Tsuchikane K."/>
            <person name="Katsumata H."/>
            <person name="Yamazaki S."/>
            <person name="Fujita N."/>
        </authorList>
    </citation>
    <scope>NUCLEOTIDE SEQUENCE [LARGE SCALE GENOMIC DNA]</scope>
    <source>
        <strain evidence="4 5">NBRC 104925</strain>
    </source>
</reference>
<feature type="transmembrane region" description="Helical" evidence="2">
    <location>
        <begin position="60"/>
        <end position="80"/>
    </location>
</feature>
<feature type="domain" description="DUF4350" evidence="3">
    <location>
        <begin position="94"/>
        <end position="274"/>
    </location>
</feature>
<evidence type="ECO:0000256" key="2">
    <source>
        <dbReference type="SAM" id="Phobius"/>
    </source>
</evidence>
<protein>
    <recommendedName>
        <fullName evidence="3">DUF4350 domain-containing protein</fullName>
    </recommendedName>
</protein>
<dbReference type="AlphaFoldDB" id="H5UU07"/>
<keyword evidence="5" id="KW-1185">Reference proteome</keyword>
<evidence type="ECO:0000313" key="5">
    <source>
        <dbReference type="Proteomes" id="UP000004367"/>
    </source>
</evidence>
<keyword evidence="2" id="KW-0812">Transmembrane</keyword>
<proteinExistence type="predicted"/>
<accession>H5UU07</accession>
<feature type="compositionally biased region" description="Low complexity" evidence="1">
    <location>
        <begin position="22"/>
        <end position="31"/>
    </location>
</feature>
<sequence>MTTPTGGRRNLPRESDARIGSTPAAPTIPATAREEAPTRRPRAGRGRTDASRTARRLPRAVVLVTLLAIAAVAAASLLLASRSTVRLPLDPETTGPRGTRAVTEVLTDRGVSTHVARSAEDLASARIGAGTTVVVPQPQLLSSTELDRVARLRPGRLVLVAPGAEALDALGIPAHPVGRAGRGPLISECATDLAATTDTLGGGGLTYRATSPGIATCFPDHTDEDDDPSHPPAGLLDVPARGDRPRTIIVGLPQAMTNVGITEASHAALALRTLGGTGDVLWYLPEPDPDDPRAGSTSAPPAPEWVDPVLLLVATAVVLFCLVRGRRLGRLTTEPLPVVVPAEETTLARSRLYRRTGDVRGVGDSLRDAARADLRHTLRLPADADDGRIVEAAAARLGDDDARTLLDLLTRPLAAGDLPEATRALHRLRRKVRRA</sequence>
<name>H5UU07_9MICO</name>